<evidence type="ECO:0000313" key="1">
    <source>
        <dbReference type="EMBL" id="KAF3593868.1"/>
    </source>
</evidence>
<sequence>MSWPTLSLSKIISAYDFISLSTKTLYYSIMVRNKSRMLDCRNRTTKRTSNGRELERAGVEVARADRCRVASRLIGEREL</sequence>
<evidence type="ECO:0000313" key="2">
    <source>
        <dbReference type="Proteomes" id="UP000266723"/>
    </source>
</evidence>
<accession>A0ABQ7E9G1</accession>
<comment type="caution">
    <text evidence="1">The sequence shown here is derived from an EMBL/GenBank/DDBJ whole genome shotgun (WGS) entry which is preliminary data.</text>
</comment>
<proteinExistence type="predicted"/>
<dbReference type="EMBL" id="QGKV02000299">
    <property type="protein sequence ID" value="KAF3593868.1"/>
    <property type="molecule type" value="Genomic_DNA"/>
</dbReference>
<keyword evidence="2" id="KW-1185">Reference proteome</keyword>
<name>A0ABQ7E9G1_BRACR</name>
<protein>
    <submittedName>
        <fullName evidence="1">Uncharacterized protein</fullName>
    </submittedName>
</protein>
<organism evidence="1 2">
    <name type="scientific">Brassica cretica</name>
    <name type="common">Mustard</name>
    <dbReference type="NCBI Taxonomy" id="69181"/>
    <lineage>
        <taxon>Eukaryota</taxon>
        <taxon>Viridiplantae</taxon>
        <taxon>Streptophyta</taxon>
        <taxon>Embryophyta</taxon>
        <taxon>Tracheophyta</taxon>
        <taxon>Spermatophyta</taxon>
        <taxon>Magnoliopsida</taxon>
        <taxon>eudicotyledons</taxon>
        <taxon>Gunneridae</taxon>
        <taxon>Pentapetalae</taxon>
        <taxon>rosids</taxon>
        <taxon>malvids</taxon>
        <taxon>Brassicales</taxon>
        <taxon>Brassicaceae</taxon>
        <taxon>Brassiceae</taxon>
        <taxon>Brassica</taxon>
    </lineage>
</organism>
<reference evidence="1 2" key="1">
    <citation type="journal article" date="2020" name="BMC Genomics">
        <title>Intraspecific diversification of the crop wild relative Brassica cretica Lam. using demographic model selection.</title>
        <authorList>
            <person name="Kioukis A."/>
            <person name="Michalopoulou V.A."/>
            <person name="Briers L."/>
            <person name="Pirintsos S."/>
            <person name="Studholme D.J."/>
            <person name="Pavlidis P."/>
            <person name="Sarris P.F."/>
        </authorList>
    </citation>
    <scope>NUCLEOTIDE SEQUENCE [LARGE SCALE GENOMIC DNA]</scope>
    <source>
        <strain evidence="2">cv. PFS-1207/04</strain>
    </source>
</reference>
<dbReference type="Proteomes" id="UP000266723">
    <property type="component" value="Unassembled WGS sequence"/>
</dbReference>
<gene>
    <name evidence="1" type="ORF">DY000_02024919</name>
</gene>